<keyword evidence="1" id="KW-0175">Coiled coil</keyword>
<evidence type="ECO:0000313" key="3">
    <source>
        <dbReference type="EMBL" id="CAK1555974.1"/>
    </source>
</evidence>
<gene>
    <name evidence="3" type="ORF">LNINA_LOCUS14755</name>
</gene>
<feature type="domain" description="FP protein C-terminal" evidence="2">
    <location>
        <begin position="264"/>
        <end position="316"/>
    </location>
</feature>
<evidence type="ECO:0000259" key="2">
    <source>
        <dbReference type="Pfam" id="PF25298"/>
    </source>
</evidence>
<organism evidence="3 4">
    <name type="scientific">Leptosia nina</name>
    <dbReference type="NCBI Taxonomy" id="320188"/>
    <lineage>
        <taxon>Eukaryota</taxon>
        <taxon>Metazoa</taxon>
        <taxon>Ecdysozoa</taxon>
        <taxon>Arthropoda</taxon>
        <taxon>Hexapoda</taxon>
        <taxon>Insecta</taxon>
        <taxon>Pterygota</taxon>
        <taxon>Neoptera</taxon>
        <taxon>Endopterygota</taxon>
        <taxon>Lepidoptera</taxon>
        <taxon>Glossata</taxon>
        <taxon>Ditrysia</taxon>
        <taxon>Papilionoidea</taxon>
        <taxon>Pieridae</taxon>
        <taxon>Pierinae</taxon>
        <taxon>Leptosia</taxon>
    </lineage>
</organism>
<dbReference type="Pfam" id="PF25298">
    <property type="entry name" value="Baculo_FP_2nd"/>
    <property type="match status" value="1"/>
</dbReference>
<dbReference type="InterPro" id="IPR057251">
    <property type="entry name" value="FP_C"/>
</dbReference>
<name>A0AAV1K2H0_9NEOP</name>
<reference evidence="3 4" key="1">
    <citation type="submission" date="2023-11" db="EMBL/GenBank/DDBJ databases">
        <authorList>
            <person name="Okamura Y."/>
        </authorList>
    </citation>
    <scope>NUCLEOTIDE SEQUENCE [LARGE SCALE GENOMIC DNA]</scope>
</reference>
<protein>
    <recommendedName>
        <fullName evidence="2">FP protein C-terminal domain-containing protein</fullName>
    </recommendedName>
</protein>
<evidence type="ECO:0000313" key="4">
    <source>
        <dbReference type="Proteomes" id="UP001497472"/>
    </source>
</evidence>
<sequence>MLTCDHCGVEFLDGVQCPLCQNHLDFACAGITEVGWRRQGAKQSSWKCPKCKSGSPRPPNTPTNTGLEDIFAELKRLTTQTGVIPDLMNMMVNVQAELAEIKSLKEELVTVKSSVEFTHQSIENIETKVSSLSKDVESLKKTRAEVTSLREQLDKLDLLHRDNEQRLRKTNIEIKGVPTSDSENLFTIMAKLGDIIKIPIQKDQINYIVRVPMRSDPRKKNIICSIHNLYLKENFIAAAKKHTIKSSDLGLQEDSRVFVNDHLTIENKILLNKTKLIAKQRGFAFVWVKNCKILIRRNPTSPALTIKSEKDLQKLVPETHQS</sequence>
<dbReference type="EMBL" id="CAVLEF010000281">
    <property type="protein sequence ID" value="CAK1555974.1"/>
    <property type="molecule type" value="Genomic_DNA"/>
</dbReference>
<dbReference type="Proteomes" id="UP001497472">
    <property type="component" value="Unassembled WGS sequence"/>
</dbReference>
<accession>A0AAV1K2H0</accession>
<feature type="coiled-coil region" evidence="1">
    <location>
        <begin position="87"/>
        <end position="159"/>
    </location>
</feature>
<dbReference type="AlphaFoldDB" id="A0AAV1K2H0"/>
<comment type="caution">
    <text evidence="3">The sequence shown here is derived from an EMBL/GenBank/DDBJ whole genome shotgun (WGS) entry which is preliminary data.</text>
</comment>
<keyword evidence="4" id="KW-1185">Reference proteome</keyword>
<proteinExistence type="predicted"/>
<evidence type="ECO:0000256" key="1">
    <source>
        <dbReference type="SAM" id="Coils"/>
    </source>
</evidence>